<dbReference type="FunFam" id="3.40.850.10:FF:000011">
    <property type="entry name" value="Kinesin family member 21A"/>
    <property type="match status" value="1"/>
</dbReference>
<feature type="region of interest" description="Disordered" evidence="14">
    <location>
        <begin position="826"/>
        <end position="916"/>
    </location>
</feature>
<evidence type="ECO:0000256" key="7">
    <source>
        <dbReference type="ARBA" id="ARBA00022840"/>
    </source>
</evidence>
<dbReference type="GO" id="GO:0005875">
    <property type="term" value="C:microtubule associated complex"/>
    <property type="evidence" value="ECO:0007669"/>
    <property type="project" value="TreeGrafter"/>
</dbReference>
<evidence type="ECO:0000256" key="6">
    <source>
        <dbReference type="ARBA" id="ARBA00022741"/>
    </source>
</evidence>
<dbReference type="SUPFAM" id="SSF50978">
    <property type="entry name" value="WD40 repeat-like"/>
    <property type="match status" value="1"/>
</dbReference>
<dbReference type="InterPro" id="IPR056532">
    <property type="entry name" value="KIF21A/B_hel_2"/>
</dbReference>
<feature type="compositionally biased region" description="Acidic residues" evidence="14">
    <location>
        <begin position="627"/>
        <end position="648"/>
    </location>
</feature>
<evidence type="ECO:0000256" key="9">
    <source>
        <dbReference type="ARBA" id="ARBA00023175"/>
    </source>
</evidence>
<feature type="compositionally biased region" description="Low complexity" evidence="14">
    <location>
        <begin position="512"/>
        <end position="530"/>
    </location>
</feature>
<dbReference type="InterPro" id="IPR001680">
    <property type="entry name" value="WD40_rpt"/>
</dbReference>
<evidence type="ECO:0000256" key="11">
    <source>
        <dbReference type="PROSITE-ProRule" id="PRU00221"/>
    </source>
</evidence>
<keyword evidence="2" id="KW-0963">Cytoplasm</keyword>
<dbReference type="GO" id="GO:0051231">
    <property type="term" value="P:spindle elongation"/>
    <property type="evidence" value="ECO:0007669"/>
    <property type="project" value="TreeGrafter"/>
</dbReference>
<keyword evidence="5" id="KW-0677">Repeat</keyword>
<evidence type="ECO:0000256" key="2">
    <source>
        <dbReference type="ARBA" id="ARBA00022490"/>
    </source>
</evidence>
<organism evidence="16">
    <name type="scientific">Amphimedon queenslandica</name>
    <name type="common">Sponge</name>
    <dbReference type="NCBI Taxonomy" id="400682"/>
    <lineage>
        <taxon>Eukaryota</taxon>
        <taxon>Metazoa</taxon>
        <taxon>Porifera</taxon>
        <taxon>Demospongiae</taxon>
        <taxon>Heteroscleromorpha</taxon>
        <taxon>Haplosclerida</taxon>
        <taxon>Niphatidae</taxon>
        <taxon>Amphimedon</taxon>
    </lineage>
</organism>
<dbReference type="PANTHER" id="PTHR47969:SF28">
    <property type="entry name" value="KINESIN-LIKE PROTEIN KIF21B"/>
    <property type="match status" value="1"/>
</dbReference>
<feature type="compositionally biased region" description="Basic and acidic residues" evidence="14">
    <location>
        <begin position="844"/>
        <end position="861"/>
    </location>
</feature>
<dbReference type="PROSITE" id="PS50067">
    <property type="entry name" value="KINESIN_MOTOR_2"/>
    <property type="match status" value="1"/>
</dbReference>
<keyword evidence="7 12" id="KW-0067">ATP-binding</keyword>
<dbReference type="InterPro" id="IPR027417">
    <property type="entry name" value="P-loop_NTPase"/>
</dbReference>
<dbReference type="GO" id="GO:0007018">
    <property type="term" value="P:microtubule-based movement"/>
    <property type="evidence" value="ECO:0007669"/>
    <property type="project" value="InterPro"/>
</dbReference>
<dbReference type="CDD" id="cd01372">
    <property type="entry name" value="KISc_KIF4"/>
    <property type="match status" value="1"/>
</dbReference>
<dbReference type="GO" id="GO:0005524">
    <property type="term" value="F:ATP binding"/>
    <property type="evidence" value="ECO:0007669"/>
    <property type="project" value="UniProtKB-UniRule"/>
</dbReference>
<dbReference type="SUPFAM" id="SSF52540">
    <property type="entry name" value="P-loop containing nucleoside triphosphate hydrolases"/>
    <property type="match status" value="1"/>
</dbReference>
<evidence type="ECO:0000313" key="17">
    <source>
        <dbReference type="Proteomes" id="UP000007879"/>
    </source>
</evidence>
<feature type="region of interest" description="Disordered" evidence="14">
    <location>
        <begin position="611"/>
        <end position="648"/>
    </location>
</feature>
<dbReference type="SMART" id="SM00129">
    <property type="entry name" value="KISc"/>
    <property type="match status" value="1"/>
</dbReference>
<dbReference type="GO" id="GO:0005874">
    <property type="term" value="C:microtubule"/>
    <property type="evidence" value="ECO:0007669"/>
    <property type="project" value="UniProtKB-KW"/>
</dbReference>
<dbReference type="InterPro" id="IPR027640">
    <property type="entry name" value="Kinesin-like_fam"/>
</dbReference>
<evidence type="ECO:0000256" key="14">
    <source>
        <dbReference type="SAM" id="MobiDB-lite"/>
    </source>
</evidence>
<dbReference type="KEGG" id="aqu:109580108"/>
<feature type="domain" description="Kinesin motor" evidence="15">
    <location>
        <begin position="9"/>
        <end position="359"/>
    </location>
</feature>
<dbReference type="PROSITE" id="PS00411">
    <property type="entry name" value="KINESIN_MOTOR_1"/>
    <property type="match status" value="1"/>
</dbReference>
<evidence type="ECO:0000256" key="12">
    <source>
        <dbReference type="PROSITE-ProRule" id="PRU00283"/>
    </source>
</evidence>
<accession>A0A1X7UVT9</accession>
<dbReference type="Gene3D" id="2.130.10.10">
    <property type="entry name" value="YVTN repeat-like/Quinoprotein amine dehydrogenase"/>
    <property type="match status" value="1"/>
</dbReference>
<proteinExistence type="inferred from homology"/>
<dbReference type="InterPro" id="IPR001752">
    <property type="entry name" value="Kinesin_motor_dom"/>
</dbReference>
<dbReference type="Pfam" id="PF23203">
    <property type="entry name" value="KIF21A"/>
    <property type="match status" value="1"/>
</dbReference>
<feature type="compositionally biased region" description="Polar residues" evidence="14">
    <location>
        <begin position="1263"/>
        <end position="1286"/>
    </location>
</feature>
<evidence type="ECO:0000259" key="15">
    <source>
        <dbReference type="PROSITE" id="PS50067"/>
    </source>
</evidence>
<evidence type="ECO:0000256" key="4">
    <source>
        <dbReference type="ARBA" id="ARBA00022701"/>
    </source>
</evidence>
<feature type="region of interest" description="Disordered" evidence="14">
    <location>
        <begin position="509"/>
        <end position="544"/>
    </location>
</feature>
<evidence type="ECO:0000256" key="3">
    <source>
        <dbReference type="ARBA" id="ARBA00022574"/>
    </source>
</evidence>
<feature type="region of interest" description="Disordered" evidence="14">
    <location>
        <begin position="1225"/>
        <end position="1286"/>
    </location>
</feature>
<sequence>MDRNDQDTSVKVAVRIRPQNAKEQVDMCRVCTFVTPGEPQVVLGRDKAFTYDYVFDTGTEQVQLYTSCVEKLVEGCFSGLNATVLAYGQTGSGKTYTMGTGFDVTVLPDEQGVVPRAVHHLFNGINSRIQDAIKEKRDPPQFDVSAQFLELYNEEIIDLFDPSRDTSNSKRLKIHETHEGIIYVDGAVVQSVKSESETLDALKRGALSRTVGSTNMNAQSSRSHAIFTISVSQKRPVQLTDASDSAGSQDWETLTAKFHFVDLAGSERLKRTGATGERAKEGISINCGLLALGNVISALGDKTKRGCHVPYRDSKVTRLLQDSLGGNSQTLMIACVSPSDRDFMETLNTLKYANRARNIKNKVSVNQDKNSVQMAALHRRIQELEQQVQEFQSGRLVVTESGSVVINDLANENTMLKAENDKLRVRIKKLQELLNSQTERLASIQAEKEMLSLGGCYDESTGQVMSVERTQDNSSPQFQETLQQYLHQIEELRSKLFLVQSQVTSETIPNMSHSTLGHPLSSSSSSVLHTPVKKGQTSQGLLPPPELVTSELIQTARDDINKLEQQLSSRSKLVKWKKRARIRKRSRSMSPERMSDVEVWVSKSETDLLSNKEQYHTDKDLEKGEECDTDTEVDDSNTDDEDTDMEEDANSVIWSSCDSNDESDSETASIATSIVELTSEMNIKQQLVDQLEKAQRSLHSLRSQYEEKMVVLQTQIRAIESERDKIIKDLASSRQSEVRDEKIKEMKEKYETQLNGLKKELKHLEIAKRDHTIALKKNVQQETELRKLRSDLSNLKNQKVGLLKQLKKETSISKKNAQKNEKELAKLRKDHRKKENQIRNLQADARKKEIMLKRKNEEVQALRRQQSAKDVTAKKERPLTAPPVPSPQVSRKDPNAQPAAKKAKLGRRQSSMFTSDSARRKWRKMEVLIKRVIDKHQTMNLLESDLDRWLLKRDELSERSDQLKLQKETLLQATEDSETLASLEEEYEALSAQINWTNDSIDKLQEEIVAFEDIKTESDTADTTALIHTCSTREAKYLLEHIVNMTIELGTQASQKDVEARSLKMRLATSETHAELIKMYSSPHFPQSPLVINSRTVTKIKPTCAVTTPAFFPASSQCKLDYAMEDDTDFNTTITCNPENSNIDDQQQEEQFDITVCEFHPEESFSKHRRRTAVPEEIKEAITGPRPSLPLPFPSTQPVSMRNLEMTSVSDSNEGISCQVLQSDSGSICQSWPSPPSLSRRNTEIASPSRQNSLTLTKKRSAPSLSVESAQQSRPCPGSPSSSHNTGVLRLTSLQESNSTQEIRDSFDVEKVPRTSGKQLVCTHTVRGHASGVLSVTASNILLFTGSQDCTAKVWDYLQDSQWLHYLVITVMFVKSPFVPILN</sequence>
<evidence type="ECO:0000256" key="1">
    <source>
        <dbReference type="ARBA" id="ARBA00004245"/>
    </source>
</evidence>
<dbReference type="GO" id="GO:0007052">
    <property type="term" value="P:mitotic spindle organization"/>
    <property type="evidence" value="ECO:0007669"/>
    <property type="project" value="TreeGrafter"/>
</dbReference>
<keyword evidence="8 13" id="KW-0175">Coiled coil</keyword>
<name>A0A1X7UVT9_AMPQE</name>
<keyword evidence="3 11" id="KW-0853">WD repeat</keyword>
<evidence type="ECO:0000256" key="5">
    <source>
        <dbReference type="ARBA" id="ARBA00022737"/>
    </source>
</evidence>
<keyword evidence="10" id="KW-0206">Cytoskeleton</keyword>
<dbReference type="Pfam" id="PF00400">
    <property type="entry name" value="WD40"/>
    <property type="match status" value="1"/>
</dbReference>
<dbReference type="SMART" id="SM00320">
    <property type="entry name" value="WD40"/>
    <property type="match status" value="1"/>
</dbReference>
<dbReference type="InterPro" id="IPR036322">
    <property type="entry name" value="WD40_repeat_dom_sf"/>
</dbReference>
<dbReference type="Proteomes" id="UP000007879">
    <property type="component" value="Unassembled WGS sequence"/>
</dbReference>
<dbReference type="InterPro" id="IPR036961">
    <property type="entry name" value="Kinesin_motor_dom_sf"/>
</dbReference>
<dbReference type="Gene3D" id="3.40.850.10">
    <property type="entry name" value="Kinesin motor domain"/>
    <property type="match status" value="1"/>
</dbReference>
<comment type="subcellular location">
    <subcellularLocation>
        <location evidence="1">Cytoplasm</location>
        <location evidence="1">Cytoskeleton</location>
    </subcellularLocation>
</comment>
<dbReference type="EnsemblMetazoa" id="XM_019996544.1">
    <property type="protein sequence ID" value="XP_019852103.1"/>
    <property type="gene ID" value="LOC109580108"/>
</dbReference>
<evidence type="ECO:0000256" key="8">
    <source>
        <dbReference type="ARBA" id="ARBA00023054"/>
    </source>
</evidence>
<feature type="compositionally biased region" description="Basic and acidic residues" evidence="14">
    <location>
        <begin position="826"/>
        <end position="837"/>
    </location>
</feature>
<dbReference type="GO" id="GO:0003777">
    <property type="term" value="F:microtubule motor activity"/>
    <property type="evidence" value="ECO:0007669"/>
    <property type="project" value="InterPro"/>
</dbReference>
<dbReference type="EnsemblMetazoa" id="Aqu2.1.31639_001">
    <property type="protein sequence ID" value="Aqu2.1.31639_001"/>
    <property type="gene ID" value="Aqu2.1.31639"/>
</dbReference>
<dbReference type="PROSITE" id="PS50082">
    <property type="entry name" value="WD_REPEATS_2"/>
    <property type="match status" value="1"/>
</dbReference>
<keyword evidence="6 12" id="KW-0547">Nucleotide-binding</keyword>
<protein>
    <recommendedName>
        <fullName evidence="15">Kinesin motor domain-containing protein</fullName>
    </recommendedName>
</protein>
<dbReference type="InterPro" id="IPR019821">
    <property type="entry name" value="Kinesin_motor_CS"/>
</dbReference>
<reference evidence="17" key="1">
    <citation type="journal article" date="2010" name="Nature">
        <title>The Amphimedon queenslandica genome and the evolution of animal complexity.</title>
        <authorList>
            <person name="Srivastava M."/>
            <person name="Simakov O."/>
            <person name="Chapman J."/>
            <person name="Fahey B."/>
            <person name="Gauthier M.E."/>
            <person name="Mitros T."/>
            <person name="Richards G.S."/>
            <person name="Conaco C."/>
            <person name="Dacre M."/>
            <person name="Hellsten U."/>
            <person name="Larroux C."/>
            <person name="Putnam N.H."/>
            <person name="Stanke M."/>
            <person name="Adamska M."/>
            <person name="Darling A."/>
            <person name="Degnan S.M."/>
            <person name="Oakley T.H."/>
            <person name="Plachetzki D.C."/>
            <person name="Zhai Y."/>
            <person name="Adamski M."/>
            <person name="Calcino A."/>
            <person name="Cummins S.F."/>
            <person name="Goodstein D.M."/>
            <person name="Harris C."/>
            <person name="Jackson D.J."/>
            <person name="Leys S.P."/>
            <person name="Shu S."/>
            <person name="Woodcroft B.J."/>
            <person name="Vervoort M."/>
            <person name="Kosik K.S."/>
            <person name="Manning G."/>
            <person name="Degnan B.M."/>
            <person name="Rokhsar D.S."/>
        </authorList>
    </citation>
    <scope>NUCLEOTIDE SEQUENCE [LARGE SCALE GENOMIC DNA]</scope>
</reference>
<gene>
    <name evidence="16" type="primary">109580108</name>
</gene>
<dbReference type="InterPro" id="IPR015943">
    <property type="entry name" value="WD40/YVTN_repeat-like_dom_sf"/>
</dbReference>
<feature type="coiled-coil region" evidence="13">
    <location>
        <begin position="367"/>
        <end position="447"/>
    </location>
</feature>
<dbReference type="STRING" id="400682.A0A1X7UVT9"/>
<dbReference type="OrthoDB" id="3176171at2759"/>
<dbReference type="Pfam" id="PF00225">
    <property type="entry name" value="Kinesin"/>
    <property type="match status" value="1"/>
</dbReference>
<dbReference type="CDD" id="cd22248">
    <property type="entry name" value="Rcc_KIF21"/>
    <property type="match status" value="1"/>
</dbReference>
<reference evidence="16" key="2">
    <citation type="submission" date="2017-05" db="UniProtKB">
        <authorList>
            <consortium name="EnsemblMetazoa"/>
        </authorList>
    </citation>
    <scope>IDENTIFICATION</scope>
</reference>
<feature type="repeat" description="WD" evidence="11">
    <location>
        <begin position="1326"/>
        <end position="1356"/>
    </location>
</feature>
<feature type="compositionally biased region" description="Polar residues" evidence="14">
    <location>
        <begin position="1225"/>
        <end position="1256"/>
    </location>
</feature>
<dbReference type="eggNOG" id="KOG0244">
    <property type="taxonomic scope" value="Eukaryota"/>
</dbReference>
<evidence type="ECO:0000313" key="16">
    <source>
        <dbReference type="EnsemblMetazoa" id="Aqu2.1.31639_001"/>
    </source>
</evidence>
<dbReference type="InParanoid" id="A0A1X7UVT9"/>
<feature type="binding site" evidence="12">
    <location>
        <begin position="88"/>
        <end position="95"/>
    </location>
    <ligand>
        <name>ATP</name>
        <dbReference type="ChEBI" id="CHEBI:30616"/>
    </ligand>
</feature>
<dbReference type="PRINTS" id="PR00380">
    <property type="entry name" value="KINESINHEAVY"/>
</dbReference>
<keyword evidence="4" id="KW-0493">Microtubule</keyword>
<dbReference type="Pfam" id="PF25764">
    <property type="entry name" value="KIF21A_4th"/>
    <property type="match status" value="1"/>
</dbReference>
<evidence type="ECO:0000256" key="10">
    <source>
        <dbReference type="ARBA" id="ARBA00023212"/>
    </source>
</evidence>
<dbReference type="PANTHER" id="PTHR47969">
    <property type="entry name" value="CHROMOSOME-ASSOCIATED KINESIN KIF4A-RELATED"/>
    <property type="match status" value="1"/>
</dbReference>
<keyword evidence="9 12" id="KW-0505">Motor protein</keyword>
<keyword evidence="17" id="KW-1185">Reference proteome</keyword>
<feature type="coiled-coil region" evidence="13">
    <location>
        <begin position="939"/>
        <end position="1007"/>
    </location>
</feature>
<comment type="similarity">
    <text evidence="12">Belongs to the TRAFAC class myosin-kinesin ATPase superfamily. Kinesin family.</text>
</comment>
<feature type="compositionally biased region" description="Basic and acidic residues" evidence="14">
    <location>
        <begin position="613"/>
        <end position="626"/>
    </location>
</feature>
<evidence type="ECO:0000256" key="13">
    <source>
        <dbReference type="SAM" id="Coils"/>
    </source>
</evidence>
<dbReference type="GO" id="GO:0008017">
    <property type="term" value="F:microtubule binding"/>
    <property type="evidence" value="ECO:0007669"/>
    <property type="project" value="InterPro"/>
</dbReference>